<dbReference type="SUPFAM" id="SSF52540">
    <property type="entry name" value="P-loop containing nucleoside triphosphate hydrolases"/>
    <property type="match status" value="1"/>
</dbReference>
<dbReference type="Pfam" id="PF13635">
    <property type="entry name" value="DUF4143"/>
    <property type="match status" value="1"/>
</dbReference>
<evidence type="ECO:0000259" key="1">
    <source>
        <dbReference type="Pfam" id="PF13173"/>
    </source>
</evidence>
<dbReference type="InterPro" id="IPR027417">
    <property type="entry name" value="P-loop_NTPase"/>
</dbReference>
<evidence type="ECO:0000259" key="2">
    <source>
        <dbReference type="Pfam" id="PF13635"/>
    </source>
</evidence>
<dbReference type="InterPro" id="IPR025420">
    <property type="entry name" value="DUF4143"/>
</dbReference>
<sequence>MAFYRHAMKSLEDWKTRKNRKPLVLRGARQVGKTTLVQEFGKSFDVLISLNLEKSRDKTFFTQFGEVSTIMEALYPAHNIIPKEGQDILLFIDEIQEEPKAIQLLRYFYEEIPDLHVIAAGSLLEFAIQEVESFPVGRIEYLYLFPLNFSEYLQAIGHYTGFMQLETAPVSPIAHDTLLQLFHRYAILGGMPEIIQRTIDGETLSQLPRTYESIWGTYKEDVEKYTSNATERKVVRHIMDTAPMYLDQRIKFQNFGNSNYRSREVGEALRNLDAAKIIQLIYPTTDLTPPIKPNLRKSPRLQFLDTGLVNHALNIQGQLLGLSDLNDATRGGIIPHMITQELISLQTIQYHKPHFWVREKSQASSEVDLVFSYKYMVIPVEIKSGPTGSLKSLHQFMDRAPHRYAIRMYAGKFKIEEAVTDKGTKFILMNVPYYVGSMLPKYVQILTKDNDQI</sequence>
<proteinExistence type="predicted"/>
<gene>
    <name evidence="3" type="ORF">NYZ99_15265</name>
</gene>
<feature type="domain" description="DUF4143" evidence="2">
    <location>
        <begin position="220"/>
        <end position="385"/>
    </location>
</feature>
<dbReference type="PANTHER" id="PTHR33295:SF7">
    <property type="entry name" value="ATPASE"/>
    <property type="match status" value="1"/>
</dbReference>
<dbReference type="RefSeq" id="WP_260572127.1">
    <property type="nucleotide sequence ID" value="NZ_CP104205.1"/>
</dbReference>
<evidence type="ECO:0000313" key="4">
    <source>
        <dbReference type="Proteomes" id="UP001059209"/>
    </source>
</evidence>
<evidence type="ECO:0000313" key="3">
    <source>
        <dbReference type="EMBL" id="UWX54297.1"/>
    </source>
</evidence>
<dbReference type="Gene3D" id="3.40.50.300">
    <property type="entry name" value="P-loop containing nucleotide triphosphate hydrolases"/>
    <property type="match status" value="1"/>
</dbReference>
<dbReference type="EMBL" id="CP104205">
    <property type="protein sequence ID" value="UWX54297.1"/>
    <property type="molecule type" value="Genomic_DNA"/>
</dbReference>
<dbReference type="Proteomes" id="UP001059209">
    <property type="component" value="Chromosome"/>
</dbReference>
<organism evidence="3 4">
    <name type="scientific">Maribacter litopenaei</name>
    <dbReference type="NCBI Taxonomy" id="2976127"/>
    <lineage>
        <taxon>Bacteria</taxon>
        <taxon>Pseudomonadati</taxon>
        <taxon>Bacteroidota</taxon>
        <taxon>Flavobacteriia</taxon>
        <taxon>Flavobacteriales</taxon>
        <taxon>Flavobacteriaceae</taxon>
        <taxon>Maribacter</taxon>
    </lineage>
</organism>
<accession>A0ABY5Y5I5</accession>
<dbReference type="InterPro" id="IPR041682">
    <property type="entry name" value="AAA_14"/>
</dbReference>
<dbReference type="Pfam" id="PF13173">
    <property type="entry name" value="AAA_14"/>
    <property type="match status" value="1"/>
</dbReference>
<dbReference type="PANTHER" id="PTHR33295">
    <property type="entry name" value="ATPASE"/>
    <property type="match status" value="1"/>
</dbReference>
<feature type="domain" description="AAA" evidence="1">
    <location>
        <begin position="19"/>
        <end position="153"/>
    </location>
</feature>
<reference evidence="3" key="1">
    <citation type="submission" date="2022-09" db="EMBL/GenBank/DDBJ databases">
        <title>Maribacter litopenaei sp. nov., isolated from the intestinal tract of the Pacific White Shrimp, Litopenaeus vannamei.</title>
        <authorList>
            <person name="Kim S.Y."/>
            <person name="Hwang C.Y."/>
        </authorList>
    </citation>
    <scope>NUCLEOTIDE SEQUENCE</scope>
    <source>
        <strain evidence="3">HL-LV01</strain>
    </source>
</reference>
<protein>
    <submittedName>
        <fullName evidence="3">AAA family ATPase</fullName>
    </submittedName>
</protein>
<keyword evidence="4" id="KW-1185">Reference proteome</keyword>
<name>A0ABY5Y5I5_9FLAO</name>